<dbReference type="Pfam" id="PF14833">
    <property type="entry name" value="NAD_binding_11"/>
    <property type="match status" value="1"/>
</dbReference>
<accession>X6N1C7</accession>
<dbReference type="Proteomes" id="UP000023152">
    <property type="component" value="Unassembled WGS sequence"/>
</dbReference>
<dbReference type="OrthoDB" id="435038at2759"/>
<dbReference type="InterPro" id="IPR013328">
    <property type="entry name" value="6PGD_dom2"/>
</dbReference>
<dbReference type="InterPro" id="IPR029154">
    <property type="entry name" value="HIBADH-like_NADP-bd"/>
</dbReference>
<reference evidence="2 3" key="1">
    <citation type="journal article" date="2013" name="Curr. Biol.">
        <title>The Genome of the Foraminiferan Reticulomyxa filosa.</title>
        <authorList>
            <person name="Glockner G."/>
            <person name="Hulsmann N."/>
            <person name="Schleicher M."/>
            <person name="Noegel A.A."/>
            <person name="Eichinger L."/>
            <person name="Gallinger C."/>
            <person name="Pawlowski J."/>
            <person name="Sierra R."/>
            <person name="Euteneuer U."/>
            <person name="Pillet L."/>
            <person name="Moustafa A."/>
            <person name="Platzer M."/>
            <person name="Groth M."/>
            <person name="Szafranski K."/>
            <person name="Schliwa M."/>
        </authorList>
    </citation>
    <scope>NUCLEOTIDE SEQUENCE [LARGE SCALE GENOMIC DNA]</scope>
</reference>
<evidence type="ECO:0000313" key="2">
    <source>
        <dbReference type="EMBL" id="ETO19851.1"/>
    </source>
</evidence>
<dbReference type="Gene3D" id="1.10.1040.10">
    <property type="entry name" value="N-(1-d-carboxylethyl)-l-norvaline Dehydrogenase, domain 2"/>
    <property type="match status" value="1"/>
</dbReference>
<comment type="caution">
    <text evidence="2">The sequence shown here is derived from an EMBL/GenBank/DDBJ whole genome shotgun (WGS) entry which is preliminary data.</text>
</comment>
<proteinExistence type="predicted"/>
<protein>
    <submittedName>
        <fullName evidence="2">6-phosphogluconate dehydrogenase</fullName>
    </submittedName>
</protein>
<name>X6N1C7_RETFI</name>
<dbReference type="GO" id="GO:0051287">
    <property type="term" value="F:NAD binding"/>
    <property type="evidence" value="ECO:0007669"/>
    <property type="project" value="InterPro"/>
</dbReference>
<organism evidence="2 3">
    <name type="scientific">Reticulomyxa filosa</name>
    <dbReference type="NCBI Taxonomy" id="46433"/>
    <lineage>
        <taxon>Eukaryota</taxon>
        <taxon>Sar</taxon>
        <taxon>Rhizaria</taxon>
        <taxon>Retaria</taxon>
        <taxon>Foraminifera</taxon>
        <taxon>Monothalamids</taxon>
        <taxon>Reticulomyxidae</taxon>
        <taxon>Reticulomyxa</taxon>
    </lineage>
</organism>
<dbReference type="AlphaFoldDB" id="X6N1C7"/>
<gene>
    <name evidence="2" type="ORF">RFI_17375</name>
</gene>
<evidence type="ECO:0000259" key="1">
    <source>
        <dbReference type="Pfam" id="PF14833"/>
    </source>
</evidence>
<dbReference type="EMBL" id="ASPP01013226">
    <property type="protein sequence ID" value="ETO19851.1"/>
    <property type="molecule type" value="Genomic_DNA"/>
</dbReference>
<dbReference type="SUPFAM" id="SSF48179">
    <property type="entry name" value="6-phosphogluconate dehydrogenase C-terminal domain-like"/>
    <property type="match status" value="1"/>
</dbReference>
<dbReference type="InterPro" id="IPR008927">
    <property type="entry name" value="6-PGluconate_DH-like_C_sf"/>
</dbReference>
<keyword evidence="3" id="KW-1185">Reference proteome</keyword>
<sequence length="114" mass="12981">MAQFFSETIFNCLIYKGYGDRVSGKNHIPWKDAHFALHLGHKDINLVLETANQTNVPMPVANLLHDRFLSAMAQGWHDLDWSAIALNSLQDVGEEKVVQECIDKCRNAKEMKLQ</sequence>
<feature type="domain" description="3-hydroxyisobutyrate dehydrogenase-like NAD-binding" evidence="1">
    <location>
        <begin position="32"/>
        <end position="85"/>
    </location>
</feature>
<evidence type="ECO:0000313" key="3">
    <source>
        <dbReference type="Proteomes" id="UP000023152"/>
    </source>
</evidence>